<dbReference type="PANTHER" id="PTHR45862">
    <property type="entry name" value="PROTEIN SGT1 HOMOLOG"/>
    <property type="match status" value="1"/>
</dbReference>
<keyword evidence="6" id="KW-1185">Reference proteome</keyword>
<dbReference type="CDD" id="cd06466">
    <property type="entry name" value="p23_CS_SGT1_like"/>
    <property type="match status" value="1"/>
</dbReference>
<dbReference type="Pfam" id="PF05002">
    <property type="entry name" value="SGS"/>
    <property type="match status" value="1"/>
</dbReference>
<dbReference type="EMBL" id="JALJOS010000008">
    <property type="protein sequence ID" value="KAK9835530.1"/>
    <property type="molecule type" value="Genomic_DNA"/>
</dbReference>
<protein>
    <submittedName>
        <fullName evidence="5">Uncharacterized protein</fullName>
    </submittedName>
</protein>
<dbReference type="InterPro" id="IPR019734">
    <property type="entry name" value="TPR_rpt"/>
</dbReference>
<evidence type="ECO:0000256" key="2">
    <source>
        <dbReference type="SAM" id="MobiDB-lite"/>
    </source>
</evidence>
<gene>
    <name evidence="5" type="ORF">WJX74_002425</name>
</gene>
<dbReference type="Gene3D" id="1.25.40.10">
    <property type="entry name" value="Tetratricopeptide repeat domain"/>
    <property type="match status" value="1"/>
</dbReference>
<comment type="caution">
    <text evidence="5">The sequence shown here is derived from an EMBL/GenBank/DDBJ whole genome shotgun (WGS) entry which is preliminary data.</text>
</comment>
<evidence type="ECO:0000256" key="1">
    <source>
        <dbReference type="ARBA" id="ARBA00008509"/>
    </source>
</evidence>
<feature type="region of interest" description="Disordered" evidence="2">
    <location>
        <begin position="290"/>
        <end position="328"/>
    </location>
</feature>
<dbReference type="InterPro" id="IPR011990">
    <property type="entry name" value="TPR-like_helical_dom_sf"/>
</dbReference>
<dbReference type="InterPro" id="IPR007699">
    <property type="entry name" value="SGS_dom"/>
</dbReference>
<comment type="similarity">
    <text evidence="1">Belongs to the SGT1 family.</text>
</comment>
<feature type="region of interest" description="Disordered" evidence="2">
    <location>
        <begin position="125"/>
        <end position="175"/>
    </location>
</feature>
<dbReference type="SMART" id="SM00028">
    <property type="entry name" value="TPR"/>
    <property type="match status" value="3"/>
</dbReference>
<dbReference type="PROSITE" id="PS51203">
    <property type="entry name" value="CS"/>
    <property type="match status" value="1"/>
</dbReference>
<dbReference type="InterPro" id="IPR007052">
    <property type="entry name" value="CS_dom"/>
</dbReference>
<feature type="compositionally biased region" description="Low complexity" evidence="2">
    <location>
        <begin position="294"/>
        <end position="312"/>
    </location>
</feature>
<evidence type="ECO:0000313" key="5">
    <source>
        <dbReference type="EMBL" id="KAK9835530.1"/>
    </source>
</evidence>
<dbReference type="InterPro" id="IPR008978">
    <property type="entry name" value="HSP20-like_chaperone"/>
</dbReference>
<evidence type="ECO:0000313" key="6">
    <source>
        <dbReference type="Proteomes" id="UP001438707"/>
    </source>
</evidence>
<feature type="region of interest" description="Disordered" evidence="2">
    <location>
        <begin position="392"/>
        <end position="411"/>
    </location>
</feature>
<dbReference type="Gene3D" id="2.60.40.790">
    <property type="match status" value="1"/>
</dbReference>
<organism evidence="5 6">
    <name type="scientific">Apatococcus lobatus</name>
    <dbReference type="NCBI Taxonomy" id="904363"/>
    <lineage>
        <taxon>Eukaryota</taxon>
        <taxon>Viridiplantae</taxon>
        <taxon>Chlorophyta</taxon>
        <taxon>core chlorophytes</taxon>
        <taxon>Trebouxiophyceae</taxon>
        <taxon>Chlorellales</taxon>
        <taxon>Chlorellaceae</taxon>
        <taxon>Apatococcus</taxon>
    </lineage>
</organism>
<accession>A0AAW1RN97</accession>
<evidence type="ECO:0000259" key="4">
    <source>
        <dbReference type="PROSITE" id="PS51203"/>
    </source>
</evidence>
<proteinExistence type="inferred from homology"/>
<dbReference type="GO" id="GO:0051087">
    <property type="term" value="F:protein-folding chaperone binding"/>
    <property type="evidence" value="ECO:0007669"/>
    <property type="project" value="InterPro"/>
</dbReference>
<dbReference type="PROSITE" id="PS51048">
    <property type="entry name" value="SGS"/>
    <property type="match status" value="1"/>
</dbReference>
<feature type="domain" description="CS" evidence="4">
    <location>
        <begin position="202"/>
        <end position="292"/>
    </location>
</feature>
<feature type="compositionally biased region" description="Polar residues" evidence="2">
    <location>
        <begin position="133"/>
        <end position="156"/>
    </location>
</feature>
<dbReference type="SUPFAM" id="SSF49764">
    <property type="entry name" value="HSP20-like chaperones"/>
    <property type="match status" value="1"/>
</dbReference>
<dbReference type="AlphaFoldDB" id="A0AAW1RN97"/>
<sequence>MAKALAHAANEAFVEDDFERALELYGQAIAAADSAQAAELYAARAQTHLKLENFLEASGDAQKATDLDPKLGKAYLRRGIACFNLDEFEAAKAAFEAGQALEPSKTTYKTWIRKCNAELEDEMESFSADPVGATTSAAPASNAKPTTSAPSASPEVTPQREGDMQGSAIPMPAGAGPSAPYLAPAAAASEPALAPAAAPAQPLKYRYQWFQSSQSIELTVYAKGLTAERVDVTFGPQELQIVIRNPHGVQEFEMKEQLFGRIDPQASRYDIRATQLALKLKKTDPAHWTTLEKSSQPAPAAPSADQPQVASADTSRPAYPSSMAKRQPVEWDKLAAEVKKEEEDEKPDGEAGLQKLFRSIYGNADEDTRRAMNKSFQESNGTVLSTNWKEIGAKKTDFQPPKGMEAHKYEM</sequence>
<reference evidence="5 6" key="1">
    <citation type="journal article" date="2024" name="Nat. Commun.">
        <title>Phylogenomics reveals the evolutionary origins of lichenization in chlorophyte algae.</title>
        <authorList>
            <person name="Puginier C."/>
            <person name="Libourel C."/>
            <person name="Otte J."/>
            <person name="Skaloud P."/>
            <person name="Haon M."/>
            <person name="Grisel S."/>
            <person name="Petersen M."/>
            <person name="Berrin J.G."/>
            <person name="Delaux P.M."/>
            <person name="Dal Grande F."/>
            <person name="Keller J."/>
        </authorList>
    </citation>
    <scope>NUCLEOTIDE SEQUENCE [LARGE SCALE GENOMIC DNA]</scope>
    <source>
        <strain evidence="5 6">SAG 2145</strain>
    </source>
</reference>
<dbReference type="InterPro" id="IPR044563">
    <property type="entry name" value="Sgt1-like"/>
</dbReference>
<dbReference type="Proteomes" id="UP001438707">
    <property type="component" value="Unassembled WGS sequence"/>
</dbReference>
<dbReference type="SUPFAM" id="SSF48452">
    <property type="entry name" value="TPR-like"/>
    <property type="match status" value="1"/>
</dbReference>
<name>A0AAW1RN97_9CHLO</name>
<evidence type="ECO:0000259" key="3">
    <source>
        <dbReference type="PROSITE" id="PS51048"/>
    </source>
</evidence>
<dbReference type="Pfam" id="PF04969">
    <property type="entry name" value="CS"/>
    <property type="match status" value="1"/>
</dbReference>
<feature type="domain" description="SGS" evidence="3">
    <location>
        <begin position="318"/>
        <end position="411"/>
    </location>
</feature>